<dbReference type="PROSITE" id="PS51910">
    <property type="entry name" value="GH18_2"/>
    <property type="match status" value="1"/>
</dbReference>
<dbReference type="Gene3D" id="3.20.20.80">
    <property type="entry name" value="Glycosidases"/>
    <property type="match status" value="1"/>
</dbReference>
<dbReference type="GO" id="GO:0005975">
    <property type="term" value="P:carbohydrate metabolic process"/>
    <property type="evidence" value="ECO:0007669"/>
    <property type="project" value="InterPro"/>
</dbReference>
<keyword evidence="4" id="KW-1185">Reference proteome</keyword>
<feature type="chain" id="PRO_5018704017" evidence="1">
    <location>
        <begin position="32"/>
        <end position="358"/>
    </location>
</feature>
<dbReference type="InterPro" id="IPR029070">
    <property type="entry name" value="Chitinase_insertion_sf"/>
</dbReference>
<evidence type="ECO:0000259" key="2">
    <source>
        <dbReference type="PROSITE" id="PS51910"/>
    </source>
</evidence>
<sequence length="358" mass="38903">MRRVLPVCGAALGAVLALVAAACTAPVPADAGCEPPDRTTAMSVPYWNLEDGAETVGDHASELDVVSPWVHGIAPDGTIAAQSSGRPDEDVHLDSLLSAGPDVVPTISNHYDGEWRSEPLTGILHDPARTRSHVEALAQFALDGGFPGIDIDYEDLRPEDGPAFTRFVRELADRLHTEDLRLSVTVAPKTEDESDNESARALDYRALGDAADSVRIMAYDYHWETSDPGPAAPEPWLREVLGYAFARVPADKLVLGIPVYGYDWSEGYGTSVSSARALRLAQRHGVQPVWDEEGGSAWFEYQAAGVDHVVWFEDARSTAVKLRLARELGVRAVHLWAYGPEAPGLWEELDSGWERACP</sequence>
<accession>A0A3R8QT07</accession>
<evidence type="ECO:0000256" key="1">
    <source>
        <dbReference type="SAM" id="SignalP"/>
    </source>
</evidence>
<evidence type="ECO:0000313" key="4">
    <source>
        <dbReference type="Proteomes" id="UP000274515"/>
    </source>
</evidence>
<dbReference type="PANTHER" id="PTHR46066:SF2">
    <property type="entry name" value="CHITINASE DOMAIN-CONTAINING PROTEIN 1"/>
    <property type="match status" value="1"/>
</dbReference>
<feature type="signal peptide" evidence="1">
    <location>
        <begin position="1"/>
        <end position="31"/>
    </location>
</feature>
<keyword evidence="3" id="KW-0378">Hydrolase</keyword>
<dbReference type="SUPFAM" id="SSF51445">
    <property type="entry name" value="(Trans)glycosidases"/>
    <property type="match status" value="1"/>
</dbReference>
<evidence type="ECO:0000313" key="3">
    <source>
        <dbReference type="EMBL" id="RRO18866.1"/>
    </source>
</evidence>
<protein>
    <submittedName>
        <fullName evidence="3">Peptidoglycan hydrolase</fullName>
    </submittedName>
</protein>
<comment type="caution">
    <text evidence="3">The sequence shown here is derived from an EMBL/GenBank/DDBJ whole genome shotgun (WGS) entry which is preliminary data.</text>
</comment>
<keyword evidence="1" id="KW-0732">Signal</keyword>
<dbReference type="GO" id="GO:0016787">
    <property type="term" value="F:hydrolase activity"/>
    <property type="evidence" value="ECO:0007669"/>
    <property type="project" value="UniProtKB-KW"/>
</dbReference>
<name>A0A3R8QT07_9PSEU</name>
<organism evidence="3 4">
    <name type="scientific">Saccharopolyspora rhizosphaerae</name>
    <dbReference type="NCBI Taxonomy" id="2492662"/>
    <lineage>
        <taxon>Bacteria</taxon>
        <taxon>Bacillati</taxon>
        <taxon>Actinomycetota</taxon>
        <taxon>Actinomycetes</taxon>
        <taxon>Pseudonocardiales</taxon>
        <taxon>Pseudonocardiaceae</taxon>
        <taxon>Saccharopolyspora</taxon>
    </lineage>
</organism>
<dbReference type="InterPro" id="IPR017853">
    <property type="entry name" value="GH"/>
</dbReference>
<dbReference type="PANTHER" id="PTHR46066">
    <property type="entry name" value="CHITINASE DOMAIN-CONTAINING PROTEIN 1 FAMILY MEMBER"/>
    <property type="match status" value="1"/>
</dbReference>
<dbReference type="AlphaFoldDB" id="A0A3R8QT07"/>
<reference evidence="3 4" key="1">
    <citation type="submission" date="2018-11" db="EMBL/GenBank/DDBJ databases">
        <title>Saccharopolyspora rhizosphaerae sp. nov., an actinomycete isolated from rhizosphere soil in Thailand.</title>
        <authorList>
            <person name="Intra B."/>
            <person name="Euanorasetr J."/>
            <person name="Take A."/>
            <person name="Inahashi Y."/>
            <person name="Mori M."/>
            <person name="Panbangred W."/>
            <person name="Matsumoto A."/>
        </authorList>
    </citation>
    <scope>NUCLEOTIDE SEQUENCE [LARGE SCALE GENOMIC DNA]</scope>
    <source>
        <strain evidence="3 4">H219</strain>
    </source>
</reference>
<dbReference type="Gene3D" id="3.10.50.10">
    <property type="match status" value="1"/>
</dbReference>
<proteinExistence type="predicted"/>
<dbReference type="Proteomes" id="UP000274515">
    <property type="component" value="Unassembled WGS sequence"/>
</dbReference>
<dbReference type="PROSITE" id="PS51257">
    <property type="entry name" value="PROKAR_LIPOPROTEIN"/>
    <property type="match status" value="1"/>
</dbReference>
<dbReference type="SMART" id="SM00636">
    <property type="entry name" value="Glyco_18"/>
    <property type="match status" value="1"/>
</dbReference>
<gene>
    <name evidence="3" type="ORF">EIL87_04960</name>
</gene>
<feature type="domain" description="GH18" evidence="2">
    <location>
        <begin position="41"/>
        <end position="356"/>
    </location>
</feature>
<dbReference type="GO" id="GO:0008061">
    <property type="term" value="F:chitin binding"/>
    <property type="evidence" value="ECO:0007669"/>
    <property type="project" value="InterPro"/>
</dbReference>
<dbReference type="RefSeq" id="WP_125088974.1">
    <property type="nucleotide sequence ID" value="NZ_RSAA01000005.1"/>
</dbReference>
<dbReference type="EMBL" id="RSAA01000005">
    <property type="protein sequence ID" value="RRO18866.1"/>
    <property type="molecule type" value="Genomic_DNA"/>
</dbReference>
<dbReference type="OrthoDB" id="99456at2"/>
<dbReference type="InterPro" id="IPR001223">
    <property type="entry name" value="Glyco_hydro18_cat"/>
</dbReference>
<dbReference type="Pfam" id="PF00704">
    <property type="entry name" value="Glyco_hydro_18"/>
    <property type="match status" value="1"/>
</dbReference>
<dbReference type="InterPro" id="IPR011583">
    <property type="entry name" value="Chitinase_II/V-like_cat"/>
</dbReference>